<dbReference type="AlphaFoldDB" id="A0A7M4DLZ7"/>
<dbReference type="RefSeq" id="WP_156741852.1">
    <property type="nucleotide sequence ID" value="NZ_CACRYJ010000046.1"/>
</dbReference>
<accession>A0A7M4DLZ7</accession>
<keyword evidence="1" id="KW-0472">Membrane</keyword>
<keyword evidence="1" id="KW-0812">Transmembrane</keyword>
<keyword evidence="1" id="KW-1133">Transmembrane helix</keyword>
<sequence length="166" mass="18183">MSVQPDDGRRRRWWVWPVVVGIGGPVLAFTIGLDAAHSLMIGLAVALVVAGSRVIGLGDQAVWPRLPFGRRDGARRDVSSLSWSLYGQQRELTGSGRRRLRRVCLDTLELAGFSLDTPDGVRAVEDLLGRPVTAFLIDEDQPAPDLRGVQRTLTALTAVPLRKAHR</sequence>
<proteinExistence type="predicted"/>
<evidence type="ECO:0000313" key="2">
    <source>
        <dbReference type="EMBL" id="VZO38329.1"/>
    </source>
</evidence>
<reference evidence="2 3" key="1">
    <citation type="submission" date="2019-11" db="EMBL/GenBank/DDBJ databases">
        <authorList>
            <person name="Criscuolo A."/>
        </authorList>
    </citation>
    <scope>NUCLEOTIDE SEQUENCE [LARGE SCALE GENOMIC DNA]</scope>
    <source>
        <strain evidence="2">CIP111667</strain>
    </source>
</reference>
<dbReference type="EMBL" id="CACRYJ010000046">
    <property type="protein sequence ID" value="VZO38329.1"/>
    <property type="molecule type" value="Genomic_DNA"/>
</dbReference>
<organism evidence="2 3">
    <name type="scientific">Occultella aeris</name>
    <dbReference type="NCBI Taxonomy" id="2761496"/>
    <lineage>
        <taxon>Bacteria</taxon>
        <taxon>Bacillati</taxon>
        <taxon>Actinomycetota</taxon>
        <taxon>Actinomycetes</taxon>
        <taxon>Micrococcales</taxon>
        <taxon>Ruaniaceae</taxon>
        <taxon>Occultella</taxon>
    </lineage>
</organism>
<gene>
    <name evidence="2" type="ORF">HALOF300_03165</name>
</gene>
<keyword evidence="3" id="KW-1185">Reference proteome</keyword>
<evidence type="ECO:0000256" key="1">
    <source>
        <dbReference type="SAM" id="Phobius"/>
    </source>
</evidence>
<feature type="transmembrane region" description="Helical" evidence="1">
    <location>
        <begin position="39"/>
        <end position="56"/>
    </location>
</feature>
<evidence type="ECO:0000313" key="3">
    <source>
        <dbReference type="Proteomes" id="UP000419743"/>
    </source>
</evidence>
<protein>
    <submittedName>
        <fullName evidence="2">Uncharacterized protein</fullName>
    </submittedName>
</protein>
<name>A0A7M4DLZ7_9MICO</name>
<comment type="caution">
    <text evidence="2">The sequence shown here is derived from an EMBL/GenBank/DDBJ whole genome shotgun (WGS) entry which is preliminary data.</text>
</comment>
<dbReference type="Proteomes" id="UP000419743">
    <property type="component" value="Unassembled WGS sequence"/>
</dbReference>
<feature type="transmembrane region" description="Helical" evidence="1">
    <location>
        <begin position="12"/>
        <end position="33"/>
    </location>
</feature>